<dbReference type="CDD" id="cd02042">
    <property type="entry name" value="ParAB_family"/>
    <property type="match status" value="1"/>
</dbReference>
<dbReference type="InterPro" id="IPR027417">
    <property type="entry name" value="P-loop_NTPase"/>
</dbReference>
<organism evidence="2 3">
    <name type="scientific">Bombilactobacillus bombi</name>
    <dbReference type="NCBI Taxonomy" id="1303590"/>
    <lineage>
        <taxon>Bacteria</taxon>
        <taxon>Bacillati</taxon>
        <taxon>Bacillota</taxon>
        <taxon>Bacilli</taxon>
        <taxon>Lactobacillales</taxon>
        <taxon>Lactobacillaceae</taxon>
        <taxon>Bombilactobacillus</taxon>
    </lineage>
</organism>
<evidence type="ECO:0000259" key="1">
    <source>
        <dbReference type="Pfam" id="PF13614"/>
    </source>
</evidence>
<evidence type="ECO:0000313" key="3">
    <source>
        <dbReference type="Proteomes" id="UP000284822"/>
    </source>
</evidence>
<dbReference type="SUPFAM" id="SSF52540">
    <property type="entry name" value="P-loop containing nucleoside triphosphate hydrolases"/>
    <property type="match status" value="1"/>
</dbReference>
<accession>A0A3R6VFU7</accession>
<dbReference type="Gene3D" id="3.40.50.300">
    <property type="entry name" value="P-loop containing nucleotide triphosphate hydrolases"/>
    <property type="match status" value="1"/>
</dbReference>
<dbReference type="PANTHER" id="PTHR13696">
    <property type="entry name" value="P-LOOP CONTAINING NUCLEOSIDE TRIPHOSPHATE HYDROLASE"/>
    <property type="match status" value="1"/>
</dbReference>
<dbReference type="InterPro" id="IPR050678">
    <property type="entry name" value="DNA_Partitioning_ATPase"/>
</dbReference>
<name>A0A3R6VFU7_9LACO</name>
<dbReference type="InterPro" id="IPR025669">
    <property type="entry name" value="AAA_dom"/>
</dbReference>
<reference evidence="2 3" key="1">
    <citation type="submission" date="2018-07" db="EMBL/GenBank/DDBJ databases">
        <title>Genome sequences of six Lactobacillus spp. isolated from bumble bee guts.</title>
        <authorList>
            <person name="Motta E.V.S."/>
            <person name="Moran N.A."/>
        </authorList>
    </citation>
    <scope>NUCLEOTIDE SEQUENCE [LARGE SCALE GENOMIC DNA]</scope>
    <source>
        <strain evidence="2 3">LV-8.1</strain>
    </source>
</reference>
<proteinExistence type="predicted"/>
<dbReference type="Pfam" id="PF13614">
    <property type="entry name" value="AAA_31"/>
    <property type="match status" value="1"/>
</dbReference>
<dbReference type="AlphaFoldDB" id="A0A3R6VFU7"/>
<evidence type="ECO:0000313" key="2">
    <source>
        <dbReference type="EMBL" id="RHW45297.1"/>
    </source>
</evidence>
<protein>
    <submittedName>
        <fullName evidence="2">ParA family protein</fullName>
    </submittedName>
</protein>
<sequence>MKAKVLTFSNFKGGTGKTTNSTMTGIELARRGYKTLLIDLDPQGNATNLYLKTKENVNGELVVFKKTLMSAIRDKDLDSAIINIIDNLYILPSSADFALYPRYMENIKEDYSDRVKYLSQLAPKLFDKYDFMLIDVPPTISLITDSALYMTDYAIVVLQTQERSLQGAQAFIKYMQEEVINEFQAPRLDLLGILPVLLKNGAPVDESTLTKAQEIFGKENIFNITIKNMERLKRYDVTGVTFKDQFDKSVQKVYSDVVDELFTRMEYEDEQPIK</sequence>
<dbReference type="Proteomes" id="UP000284822">
    <property type="component" value="Unassembled WGS sequence"/>
</dbReference>
<dbReference type="EMBL" id="QOCS01000021">
    <property type="protein sequence ID" value="RHW45297.1"/>
    <property type="molecule type" value="Genomic_DNA"/>
</dbReference>
<dbReference type="RefSeq" id="WP_118911112.1">
    <property type="nucleotide sequence ID" value="NZ_QOCS01000021.1"/>
</dbReference>
<feature type="domain" description="AAA" evidence="1">
    <location>
        <begin position="4"/>
        <end position="177"/>
    </location>
</feature>
<dbReference type="PANTHER" id="PTHR13696:SF99">
    <property type="entry name" value="COBYRINIC ACID AC-DIAMIDE SYNTHASE"/>
    <property type="match status" value="1"/>
</dbReference>
<comment type="caution">
    <text evidence="2">The sequence shown here is derived from an EMBL/GenBank/DDBJ whole genome shotgun (WGS) entry which is preliminary data.</text>
</comment>
<gene>
    <name evidence="2" type="ORF">DS832_07955</name>
</gene>